<feature type="region of interest" description="Disordered" evidence="3">
    <location>
        <begin position="125"/>
        <end position="144"/>
    </location>
</feature>
<keyword evidence="2" id="KW-0131">Cell cycle</keyword>
<dbReference type="PANTHER" id="PTHR13255:SF0">
    <property type="entry name" value="ATAXIN-10"/>
    <property type="match status" value="1"/>
</dbReference>
<dbReference type="EMBL" id="JAGFMF010011642">
    <property type="protein sequence ID" value="KAG8517957.1"/>
    <property type="molecule type" value="Genomic_DNA"/>
</dbReference>
<dbReference type="GO" id="GO:0005829">
    <property type="term" value="C:cytosol"/>
    <property type="evidence" value="ECO:0007669"/>
    <property type="project" value="TreeGrafter"/>
</dbReference>
<sequence>MQMCVCTRVCCVFSYPQVVPVPSTPSRKQVPGARGGLGLARAGVSFTVRPVLTQWVVYAIRNLTEDNSQNQDAIAKMEEQGLADASVLKKMGFQVEKRGDKLILKSTSDPSPQVSPELRALAGPAPGARTLREHPVGAASSRPGRRGCMGLHMSFFTQPLCCHFLKRVKLQTHPRGEK</sequence>
<comment type="caution">
    <text evidence="5">The sequence shown here is derived from an EMBL/GenBank/DDBJ whole genome shotgun (WGS) entry which is preliminary data.</text>
</comment>
<evidence type="ECO:0000256" key="3">
    <source>
        <dbReference type="SAM" id="MobiDB-lite"/>
    </source>
</evidence>
<dbReference type="Pfam" id="PF09759">
    <property type="entry name" value="Atx10homo_assoc"/>
    <property type="match status" value="1"/>
</dbReference>
<proteinExistence type="predicted"/>
<dbReference type="Proteomes" id="UP000700334">
    <property type="component" value="Unassembled WGS sequence"/>
</dbReference>
<keyword evidence="6" id="KW-1185">Reference proteome</keyword>
<accession>A0A8J6DQB2</accession>
<evidence type="ECO:0000256" key="1">
    <source>
        <dbReference type="ARBA" id="ARBA00022618"/>
    </source>
</evidence>
<evidence type="ECO:0000313" key="6">
    <source>
        <dbReference type="Proteomes" id="UP000700334"/>
    </source>
</evidence>
<dbReference type="PANTHER" id="PTHR13255">
    <property type="entry name" value="ATAXIN-10"/>
    <property type="match status" value="1"/>
</dbReference>
<organism evidence="5 6">
    <name type="scientific">Galemys pyrenaicus</name>
    <name type="common">Iberian desman</name>
    <name type="synonym">Pyrenean desman</name>
    <dbReference type="NCBI Taxonomy" id="202257"/>
    <lineage>
        <taxon>Eukaryota</taxon>
        <taxon>Metazoa</taxon>
        <taxon>Chordata</taxon>
        <taxon>Craniata</taxon>
        <taxon>Vertebrata</taxon>
        <taxon>Euteleostomi</taxon>
        <taxon>Mammalia</taxon>
        <taxon>Eutheria</taxon>
        <taxon>Laurasiatheria</taxon>
        <taxon>Eulipotyphla</taxon>
        <taxon>Talpidae</taxon>
        <taxon>Galemys</taxon>
    </lineage>
</organism>
<evidence type="ECO:0000256" key="2">
    <source>
        <dbReference type="ARBA" id="ARBA00023306"/>
    </source>
</evidence>
<gene>
    <name evidence="5" type="ORF">J0S82_011001</name>
</gene>
<reference evidence="5" key="1">
    <citation type="journal article" date="2021" name="Evol. Appl.">
        <title>The genome of the Pyrenean desman and the effects of bottlenecks and inbreeding on the genomic landscape of an endangered species.</title>
        <authorList>
            <person name="Escoda L."/>
            <person name="Castresana J."/>
        </authorList>
    </citation>
    <scope>NUCLEOTIDE SEQUENCE</scope>
    <source>
        <strain evidence="5">IBE-C5619</strain>
    </source>
</reference>
<feature type="domain" description="Ataxin-10" evidence="4">
    <location>
        <begin position="49"/>
        <end position="98"/>
    </location>
</feature>
<dbReference type="InterPro" id="IPR019156">
    <property type="entry name" value="Ataxin-10_domain"/>
</dbReference>
<protein>
    <submittedName>
        <fullName evidence="5">Ataxin-10</fullName>
    </submittedName>
</protein>
<name>A0A8J6DQB2_GALPY</name>
<dbReference type="GO" id="GO:0051301">
    <property type="term" value="P:cell division"/>
    <property type="evidence" value="ECO:0007669"/>
    <property type="project" value="UniProtKB-KW"/>
</dbReference>
<keyword evidence="1" id="KW-0132">Cell division</keyword>
<dbReference type="OrthoDB" id="379794at2759"/>
<dbReference type="GO" id="GO:0031175">
    <property type="term" value="P:neuron projection development"/>
    <property type="evidence" value="ECO:0007669"/>
    <property type="project" value="TreeGrafter"/>
</dbReference>
<dbReference type="AlphaFoldDB" id="A0A8J6DQB2"/>
<evidence type="ECO:0000259" key="4">
    <source>
        <dbReference type="Pfam" id="PF09759"/>
    </source>
</evidence>
<evidence type="ECO:0000313" key="5">
    <source>
        <dbReference type="EMBL" id="KAG8517957.1"/>
    </source>
</evidence>
<dbReference type="InterPro" id="IPR051374">
    <property type="entry name" value="Ataxin-10/CTR86_families"/>
</dbReference>